<evidence type="ECO:0000256" key="1">
    <source>
        <dbReference type="SAM" id="Phobius"/>
    </source>
</evidence>
<sequence>MKLLLAPLLVAGSSLAGRRWGPPVAGVLVALPIVAGPILLITCLEHGPRFGAQAAASSLLGLVSLLLFVVVFGHAARRLRWPGALAVSWAACLAADAGLAQVSLPPYVSVALVLVSAWLAARALPRAEPGPAPSAARPPWWDLPARAVATGALVLVVTGAASAIGPAATGVLAPFPIATSVVAAFALARDGAPGAVRMLRGVPGGLVGFAVFCLMVALLVPRLGAYPAFGAALAVNLAVQAVALRAVRTRRAAGPAPSPEHQTFTRAAPS</sequence>
<feature type="transmembrane region" description="Helical" evidence="1">
    <location>
        <begin position="226"/>
        <end position="247"/>
    </location>
</feature>
<accession>A0ABP8D8J6</accession>
<dbReference type="EMBL" id="BAABAT010000008">
    <property type="protein sequence ID" value="GAA4249897.1"/>
    <property type="molecule type" value="Genomic_DNA"/>
</dbReference>
<name>A0ABP8D8J6_9ACTN</name>
<evidence type="ECO:0008006" key="4">
    <source>
        <dbReference type="Google" id="ProtNLM"/>
    </source>
</evidence>
<evidence type="ECO:0000313" key="2">
    <source>
        <dbReference type="EMBL" id="GAA4249897.1"/>
    </source>
</evidence>
<evidence type="ECO:0000313" key="3">
    <source>
        <dbReference type="Proteomes" id="UP001500620"/>
    </source>
</evidence>
<feature type="transmembrane region" description="Helical" evidence="1">
    <location>
        <begin position="201"/>
        <end position="220"/>
    </location>
</feature>
<gene>
    <name evidence="2" type="ORF">GCM10022255_035920</name>
</gene>
<reference evidence="3" key="1">
    <citation type="journal article" date="2019" name="Int. J. Syst. Evol. Microbiol.">
        <title>The Global Catalogue of Microorganisms (GCM) 10K type strain sequencing project: providing services to taxonomists for standard genome sequencing and annotation.</title>
        <authorList>
            <consortium name="The Broad Institute Genomics Platform"/>
            <consortium name="The Broad Institute Genome Sequencing Center for Infectious Disease"/>
            <person name="Wu L."/>
            <person name="Ma J."/>
        </authorList>
    </citation>
    <scope>NUCLEOTIDE SEQUENCE [LARGE SCALE GENOMIC DNA]</scope>
    <source>
        <strain evidence="3">JCM 17441</strain>
    </source>
</reference>
<keyword evidence="3" id="KW-1185">Reference proteome</keyword>
<keyword evidence="1" id="KW-0472">Membrane</keyword>
<keyword evidence="1" id="KW-0812">Transmembrane</keyword>
<dbReference type="Proteomes" id="UP001500620">
    <property type="component" value="Unassembled WGS sequence"/>
</dbReference>
<comment type="caution">
    <text evidence="2">The sequence shown here is derived from an EMBL/GenBank/DDBJ whole genome shotgun (WGS) entry which is preliminary data.</text>
</comment>
<organism evidence="2 3">
    <name type="scientific">Dactylosporangium darangshiense</name>
    <dbReference type="NCBI Taxonomy" id="579108"/>
    <lineage>
        <taxon>Bacteria</taxon>
        <taxon>Bacillati</taxon>
        <taxon>Actinomycetota</taxon>
        <taxon>Actinomycetes</taxon>
        <taxon>Micromonosporales</taxon>
        <taxon>Micromonosporaceae</taxon>
        <taxon>Dactylosporangium</taxon>
    </lineage>
</organism>
<proteinExistence type="predicted"/>
<keyword evidence="1" id="KW-1133">Transmembrane helix</keyword>
<protein>
    <recommendedName>
        <fullName evidence="4">Integral membrane protein</fullName>
    </recommendedName>
</protein>
<feature type="transmembrane region" description="Helical" evidence="1">
    <location>
        <begin position="56"/>
        <end position="76"/>
    </location>
</feature>
<feature type="transmembrane region" description="Helical" evidence="1">
    <location>
        <begin position="26"/>
        <end position="44"/>
    </location>
</feature>
<feature type="transmembrane region" description="Helical" evidence="1">
    <location>
        <begin position="171"/>
        <end position="189"/>
    </location>
</feature>